<keyword evidence="7 11" id="KW-0862">Zinc</keyword>
<sequence>MTAFRRLFRIALLAIALASESIASALPTHELHATHRAFEVAPDLSIEAFHPPSSFETFQDGLDFELSKRDGFSLKDAAVAFASSRLSKNAGSVSFKSGFSGDVSHHAFLTQTHVGLASSFAIRQRPNSFLTPHPQDGIPFANAVANVAFNKNEKVVAFGSSFVKPKSIASSTPSVSISDAITIAEKALGGTFNGHSPTLEFFAKPDGTAVLTHVIQIEKDQTGAWFEAFVDAHAGTLVSITDFVSKASYLVLPMQEETLLEGFEVLANPSDPLASPLGWHNTGTANTTGNNAVSFKGAQTATTTESSAGLNFIFTQDPNSQPSVQANVDAARTNAFYVVNTMHDLTYRYGFTESAFNFQVNNFGKGGVGNDQVTISVQDSSGTNNANFATPPDGQSGRMRMFLWTFTTPMRDGALENDIVTHENTHGVTNRMTGGGTGRCLQTTEAGGMGEGWSDAMANWNEKTSAAVPDYVLGQYVINNPAGIRTHPYSTNATTNPLRYSDLQTRTEVHAIGEIWANMLHNVYANLVGAHGWSPTARANPTGSEGNIVFLHLFLDALALQPCNPTFLSARDAWLQADVNRFGGANACLIWKAFASRGLGVNAANHVDDTTLPPACVST</sequence>
<evidence type="ECO:0000256" key="2">
    <source>
        <dbReference type="ARBA" id="ARBA00006006"/>
    </source>
</evidence>
<gene>
    <name evidence="13" type="ORF">CVT26_003029</name>
</gene>
<proteinExistence type="inferred from homology"/>
<name>A0A409W2K1_9AGAR</name>
<dbReference type="GO" id="GO:0004222">
    <property type="term" value="F:metalloendopeptidase activity"/>
    <property type="evidence" value="ECO:0007669"/>
    <property type="project" value="InterPro"/>
</dbReference>
<feature type="signal peptide" evidence="12">
    <location>
        <begin position="1"/>
        <end position="25"/>
    </location>
</feature>
<comment type="subcellular location">
    <subcellularLocation>
        <location evidence="1 12">Secreted</location>
    </subcellularLocation>
</comment>
<keyword evidence="6 12" id="KW-0378">Hydrolase</keyword>
<evidence type="ECO:0000256" key="4">
    <source>
        <dbReference type="ARBA" id="ARBA00022670"/>
    </source>
</evidence>
<dbReference type="GO" id="GO:0008270">
    <property type="term" value="F:zinc ion binding"/>
    <property type="evidence" value="ECO:0007669"/>
    <property type="project" value="InterPro"/>
</dbReference>
<evidence type="ECO:0000256" key="8">
    <source>
        <dbReference type="ARBA" id="ARBA00023049"/>
    </source>
</evidence>
<keyword evidence="3 12" id="KW-0964">Secreted</keyword>
<dbReference type="GO" id="GO:0005615">
    <property type="term" value="C:extracellular space"/>
    <property type="evidence" value="ECO:0007669"/>
    <property type="project" value="InterPro"/>
</dbReference>
<dbReference type="Pfam" id="PF02128">
    <property type="entry name" value="Peptidase_M36"/>
    <property type="match status" value="1"/>
</dbReference>
<keyword evidence="4 12" id="KW-0645">Protease</keyword>
<evidence type="ECO:0000313" key="14">
    <source>
        <dbReference type="Proteomes" id="UP000284706"/>
    </source>
</evidence>
<evidence type="ECO:0000256" key="5">
    <source>
        <dbReference type="ARBA" id="ARBA00022723"/>
    </source>
</evidence>
<feature type="binding site" evidence="11">
    <location>
        <position position="451"/>
    </location>
    <ligand>
        <name>Zn(2+)</name>
        <dbReference type="ChEBI" id="CHEBI:29105"/>
        <note>catalytic</note>
    </ligand>
</feature>
<feature type="chain" id="PRO_5018815307" description="Extracellular metalloproteinase" evidence="12">
    <location>
        <begin position="26"/>
        <end position="619"/>
    </location>
</feature>
<dbReference type="PRINTS" id="PR00999">
    <property type="entry name" value="FUNGALYSIN"/>
</dbReference>
<evidence type="ECO:0000256" key="11">
    <source>
        <dbReference type="PIRSR" id="PIRSR601842-2"/>
    </source>
</evidence>
<evidence type="ECO:0000256" key="1">
    <source>
        <dbReference type="ARBA" id="ARBA00004613"/>
    </source>
</evidence>
<dbReference type="Gene3D" id="3.10.170.10">
    <property type="match status" value="1"/>
</dbReference>
<protein>
    <recommendedName>
        <fullName evidence="12">Extracellular metalloproteinase</fullName>
        <ecNumber evidence="12">3.4.24.-</ecNumber>
    </recommendedName>
    <alternativeName>
        <fullName evidence="12">Fungalysin</fullName>
    </alternativeName>
</protein>
<feature type="binding site" evidence="11">
    <location>
        <position position="426"/>
    </location>
    <ligand>
        <name>Zn(2+)</name>
        <dbReference type="ChEBI" id="CHEBI:29105"/>
        <note>catalytic</note>
    </ligand>
</feature>
<evidence type="ECO:0000256" key="12">
    <source>
        <dbReference type="RuleBase" id="RU364017"/>
    </source>
</evidence>
<dbReference type="InterPro" id="IPR027268">
    <property type="entry name" value="Peptidase_M4/M1_CTD_sf"/>
</dbReference>
<evidence type="ECO:0000256" key="9">
    <source>
        <dbReference type="ARBA" id="ARBA00023145"/>
    </source>
</evidence>
<dbReference type="InterPro" id="IPR001842">
    <property type="entry name" value="Peptidase_M36"/>
</dbReference>
<dbReference type="PANTHER" id="PTHR33478">
    <property type="entry name" value="EXTRACELLULAR METALLOPROTEINASE MEP"/>
    <property type="match status" value="1"/>
</dbReference>
<dbReference type="PANTHER" id="PTHR33478:SF1">
    <property type="entry name" value="EXTRACELLULAR METALLOPROTEINASE MEP"/>
    <property type="match status" value="1"/>
</dbReference>
<dbReference type="EMBL" id="NHYE01005441">
    <property type="protein sequence ID" value="PPQ72749.1"/>
    <property type="molecule type" value="Genomic_DNA"/>
</dbReference>
<organism evidence="13 14">
    <name type="scientific">Gymnopilus dilepis</name>
    <dbReference type="NCBI Taxonomy" id="231916"/>
    <lineage>
        <taxon>Eukaryota</taxon>
        <taxon>Fungi</taxon>
        <taxon>Dikarya</taxon>
        <taxon>Basidiomycota</taxon>
        <taxon>Agaricomycotina</taxon>
        <taxon>Agaricomycetes</taxon>
        <taxon>Agaricomycetidae</taxon>
        <taxon>Agaricales</taxon>
        <taxon>Agaricineae</taxon>
        <taxon>Hymenogastraceae</taxon>
        <taxon>Gymnopilus</taxon>
    </lineage>
</organism>
<dbReference type="CDD" id="cd09596">
    <property type="entry name" value="M36"/>
    <property type="match status" value="1"/>
</dbReference>
<keyword evidence="9 12" id="KW-0865">Zymogen</keyword>
<feature type="binding site" evidence="11">
    <location>
        <position position="422"/>
    </location>
    <ligand>
        <name>Zn(2+)</name>
        <dbReference type="ChEBI" id="CHEBI:29105"/>
        <note>catalytic</note>
    </ligand>
</feature>
<dbReference type="InterPro" id="IPR050371">
    <property type="entry name" value="Fungal_virulence_M36"/>
</dbReference>
<keyword evidence="12" id="KW-0732">Signal</keyword>
<dbReference type="GO" id="GO:0006508">
    <property type="term" value="P:proteolysis"/>
    <property type="evidence" value="ECO:0007669"/>
    <property type="project" value="UniProtKB-KW"/>
</dbReference>
<evidence type="ECO:0000256" key="6">
    <source>
        <dbReference type="ARBA" id="ARBA00022801"/>
    </source>
</evidence>
<keyword evidence="14" id="KW-1185">Reference proteome</keyword>
<dbReference type="AlphaFoldDB" id="A0A409W2K1"/>
<evidence type="ECO:0000313" key="13">
    <source>
        <dbReference type="EMBL" id="PPQ72749.1"/>
    </source>
</evidence>
<feature type="active site" evidence="10">
    <location>
        <position position="423"/>
    </location>
</feature>
<evidence type="ECO:0000256" key="3">
    <source>
        <dbReference type="ARBA" id="ARBA00022525"/>
    </source>
</evidence>
<dbReference type="Gene3D" id="1.10.390.10">
    <property type="entry name" value="Neutral Protease Domain 2"/>
    <property type="match status" value="1"/>
</dbReference>
<comment type="cofactor">
    <cofactor evidence="11">
        <name>Zn(2+)</name>
        <dbReference type="ChEBI" id="CHEBI:29105"/>
    </cofactor>
    <text evidence="11">Binds 1 zinc ion per subunit.</text>
</comment>
<comment type="caution">
    <text evidence="13">The sequence shown here is derived from an EMBL/GenBank/DDBJ whole genome shotgun (WGS) entry which is preliminary data.</text>
</comment>
<evidence type="ECO:0000256" key="7">
    <source>
        <dbReference type="ARBA" id="ARBA00022833"/>
    </source>
</evidence>
<keyword evidence="8 12" id="KW-0482">Metalloprotease</keyword>
<dbReference type="SUPFAM" id="SSF55486">
    <property type="entry name" value="Metalloproteases ('zincins'), catalytic domain"/>
    <property type="match status" value="1"/>
</dbReference>
<accession>A0A409W2K1</accession>
<dbReference type="EC" id="3.4.24.-" evidence="12"/>
<dbReference type="OrthoDB" id="3227768at2759"/>
<comment type="similarity">
    <text evidence="2 12">Belongs to the peptidase M36 family.</text>
</comment>
<keyword evidence="5 11" id="KW-0479">Metal-binding</keyword>
<dbReference type="InParanoid" id="A0A409W2K1"/>
<reference evidence="13 14" key="1">
    <citation type="journal article" date="2018" name="Evol. Lett.">
        <title>Horizontal gene cluster transfer increased hallucinogenic mushroom diversity.</title>
        <authorList>
            <person name="Reynolds H.T."/>
            <person name="Vijayakumar V."/>
            <person name="Gluck-Thaler E."/>
            <person name="Korotkin H.B."/>
            <person name="Matheny P.B."/>
            <person name="Slot J.C."/>
        </authorList>
    </citation>
    <scope>NUCLEOTIDE SEQUENCE [LARGE SCALE GENOMIC DNA]</scope>
    <source>
        <strain evidence="13 14">SRW20</strain>
    </source>
</reference>
<dbReference type="Proteomes" id="UP000284706">
    <property type="component" value="Unassembled WGS sequence"/>
</dbReference>
<evidence type="ECO:0000256" key="10">
    <source>
        <dbReference type="PIRSR" id="PIRSR601842-1"/>
    </source>
</evidence>